<dbReference type="PROSITE" id="PS50983">
    <property type="entry name" value="FE_B12_PBP"/>
    <property type="match status" value="1"/>
</dbReference>
<reference evidence="2 3" key="1">
    <citation type="submission" date="2019-04" db="EMBL/GenBank/DDBJ databases">
        <title>Phreatobacter aquaticus sp. nov.</title>
        <authorList>
            <person name="Choi A."/>
        </authorList>
    </citation>
    <scope>NUCLEOTIDE SEQUENCE [LARGE SCALE GENOMIC DNA]</scope>
    <source>
        <strain evidence="2 3">KCTC 52518</strain>
    </source>
</reference>
<gene>
    <name evidence="2" type="ORF">E8M01_07605</name>
</gene>
<dbReference type="PANTHER" id="PTHR30535">
    <property type="entry name" value="VITAMIN B12-BINDING PROTEIN"/>
    <property type="match status" value="1"/>
</dbReference>
<protein>
    <submittedName>
        <fullName evidence="2">ABC transporter substrate-binding protein</fullName>
    </submittedName>
</protein>
<dbReference type="OrthoDB" id="9775594at2"/>
<proteinExistence type="predicted"/>
<dbReference type="Pfam" id="PF01497">
    <property type="entry name" value="Peripla_BP_2"/>
    <property type="match status" value="1"/>
</dbReference>
<dbReference type="Proteomes" id="UP000298781">
    <property type="component" value="Chromosome"/>
</dbReference>
<dbReference type="AlphaFoldDB" id="A0A4D7B7K4"/>
<dbReference type="KEGG" id="pstg:E8M01_07605"/>
<evidence type="ECO:0000313" key="3">
    <source>
        <dbReference type="Proteomes" id="UP000298781"/>
    </source>
</evidence>
<feature type="domain" description="Fe/B12 periplasmic-binding" evidence="1">
    <location>
        <begin position="84"/>
        <end position="381"/>
    </location>
</feature>
<dbReference type="PANTHER" id="PTHR30535:SF34">
    <property type="entry name" value="MOLYBDATE-BINDING PROTEIN MOLA"/>
    <property type="match status" value="1"/>
</dbReference>
<keyword evidence="3" id="KW-1185">Reference proteome</keyword>
<accession>A0A4D7B7K4</accession>
<dbReference type="SUPFAM" id="SSF53807">
    <property type="entry name" value="Helical backbone' metal receptor"/>
    <property type="match status" value="1"/>
</dbReference>
<sequence length="417" mass="44333">MRQCAGLHARFAPHRAGNLELSVVNVLRLGFPPAWRTLVRLLAAGLLLALALPPEARARAMPELPIKVTDLAGREVVLPRAARRLVLGAWVSLDALSLLHPDPVGLVVGWAEGGANTIQPAIVRARYPAVDRIPAIGRGTLDSLSAETIIALKPDLVVLSSFDLQRYGSGPASYPPAFGQLEAAGIAIVVVDFFLQPLENTEPSLRLLGKLIGREAQAEAYIGFYRGRLDRIAGRLADAKQPRPAVFFHAFADRPDCCFTAGPGTVDGMIRAAGGVNIGSERLTGPIGQVSLEFLISRNPDVYVASAIGAPAGLAFGPGIAAERAASGFAALIRRPDLAALGAMAGGRAHGLWHLFVHTPVHVVAIERLAKWLHPRLFADLDPDATLYEINTRYLAAPLDGSFWTDGPPAAPAPTRR</sequence>
<dbReference type="Gene3D" id="3.40.50.1980">
    <property type="entry name" value="Nitrogenase molybdenum iron protein domain"/>
    <property type="match status" value="2"/>
</dbReference>
<evidence type="ECO:0000259" key="1">
    <source>
        <dbReference type="PROSITE" id="PS50983"/>
    </source>
</evidence>
<organism evidence="2 3">
    <name type="scientific">Phreatobacter stygius</name>
    <dbReference type="NCBI Taxonomy" id="1940610"/>
    <lineage>
        <taxon>Bacteria</taxon>
        <taxon>Pseudomonadati</taxon>
        <taxon>Pseudomonadota</taxon>
        <taxon>Alphaproteobacteria</taxon>
        <taxon>Hyphomicrobiales</taxon>
        <taxon>Phreatobacteraceae</taxon>
        <taxon>Phreatobacter</taxon>
    </lineage>
</organism>
<dbReference type="EMBL" id="CP039690">
    <property type="protein sequence ID" value="QCI64122.1"/>
    <property type="molecule type" value="Genomic_DNA"/>
</dbReference>
<dbReference type="InterPro" id="IPR002491">
    <property type="entry name" value="ABC_transptr_periplasmic_BD"/>
</dbReference>
<dbReference type="InterPro" id="IPR050902">
    <property type="entry name" value="ABC_Transporter_SBP"/>
</dbReference>
<evidence type="ECO:0000313" key="2">
    <source>
        <dbReference type="EMBL" id="QCI64122.1"/>
    </source>
</evidence>
<name>A0A4D7B7K4_9HYPH</name>